<dbReference type="InterPro" id="IPR051704">
    <property type="entry name" value="FAD_aromatic-hydroxylase"/>
</dbReference>
<dbReference type="PANTHER" id="PTHR46865">
    <property type="entry name" value="OXIDOREDUCTASE-RELATED"/>
    <property type="match status" value="1"/>
</dbReference>
<evidence type="ECO:0000313" key="3">
    <source>
        <dbReference type="Proteomes" id="UP000655751"/>
    </source>
</evidence>
<dbReference type="AlphaFoldDB" id="A0A931N1Q0"/>
<reference evidence="2" key="1">
    <citation type="submission" date="2020-11" db="EMBL/GenBank/DDBJ databases">
        <title>Nocardia NEAU-351.nov., a novel actinomycete isolated from the cow dung.</title>
        <authorList>
            <person name="Zhang X."/>
        </authorList>
    </citation>
    <scope>NUCLEOTIDE SEQUENCE</scope>
    <source>
        <strain evidence="2">NEAU-351</strain>
    </source>
</reference>
<keyword evidence="3" id="KW-1185">Reference proteome</keyword>
<accession>A0A931N1Q0</accession>
<dbReference type="PRINTS" id="PR00420">
    <property type="entry name" value="RNGMNOXGNASE"/>
</dbReference>
<dbReference type="Pfam" id="PF01494">
    <property type="entry name" value="FAD_binding_3"/>
    <property type="match status" value="1"/>
</dbReference>
<proteinExistence type="predicted"/>
<protein>
    <submittedName>
        <fullName evidence="2">FAD-dependent oxidoreductase</fullName>
    </submittedName>
</protein>
<gene>
    <name evidence="2" type="ORF">IT779_02545</name>
</gene>
<dbReference type="Gene3D" id="3.50.50.60">
    <property type="entry name" value="FAD/NAD(P)-binding domain"/>
    <property type="match status" value="1"/>
</dbReference>
<dbReference type="RefSeq" id="WP_196147467.1">
    <property type="nucleotide sequence ID" value="NZ_JADMLG010000001.1"/>
</dbReference>
<dbReference type="InterPro" id="IPR036188">
    <property type="entry name" value="FAD/NAD-bd_sf"/>
</dbReference>
<sequence length="379" mass="40558">MAANILISGAGVAGATLAYWLARRGDVVTVVERASGQRSSGNPVDVKGFAIDVVRRMGILPRLREAATSVDRMTFVDARGEHIAALPLSAFGSGSEALELPRADLAGILTESAREIADFRWGQSIAAVAQDAHGVDVTFENAESGRFDLLIGADGLHSAVRRLAFGPETRFRTDQGMYVATLPVPTPFGSEREAIFHGMPGRAVGVHPAAGRAVAAFFFRRDPVPDLDHRDLATHKRLVIEAFRDARWRVPELLDQVRSADDLYFDSVSRIDLPRWSTGRVVLVGDAASCLSLLGDGSTLAIAGAYRLAESLTATVDHTAGFVRYESAHRRSVEPRQRGFRVGAALLVPESRAGLLARNTAVRVIGAAAGRRARCGTGA</sequence>
<comment type="caution">
    <text evidence="2">The sequence shown here is derived from an EMBL/GenBank/DDBJ whole genome shotgun (WGS) entry which is preliminary data.</text>
</comment>
<dbReference type="SUPFAM" id="SSF51905">
    <property type="entry name" value="FAD/NAD(P)-binding domain"/>
    <property type="match status" value="1"/>
</dbReference>
<dbReference type="Proteomes" id="UP000655751">
    <property type="component" value="Unassembled WGS sequence"/>
</dbReference>
<feature type="domain" description="FAD-binding" evidence="1">
    <location>
        <begin position="4"/>
        <end position="330"/>
    </location>
</feature>
<dbReference type="PANTHER" id="PTHR46865:SF2">
    <property type="entry name" value="MONOOXYGENASE"/>
    <property type="match status" value="1"/>
</dbReference>
<dbReference type="InterPro" id="IPR002938">
    <property type="entry name" value="FAD-bd"/>
</dbReference>
<dbReference type="Gene3D" id="3.30.9.10">
    <property type="entry name" value="D-Amino Acid Oxidase, subunit A, domain 2"/>
    <property type="match status" value="1"/>
</dbReference>
<dbReference type="EMBL" id="JADMLG010000001">
    <property type="protein sequence ID" value="MBH0775161.1"/>
    <property type="molecule type" value="Genomic_DNA"/>
</dbReference>
<dbReference type="GO" id="GO:0071949">
    <property type="term" value="F:FAD binding"/>
    <property type="evidence" value="ECO:0007669"/>
    <property type="project" value="InterPro"/>
</dbReference>
<name>A0A931N1Q0_9NOCA</name>
<evidence type="ECO:0000259" key="1">
    <source>
        <dbReference type="Pfam" id="PF01494"/>
    </source>
</evidence>
<organism evidence="2 3">
    <name type="scientific">Nocardia bovistercoris</name>
    <dbReference type="NCBI Taxonomy" id="2785916"/>
    <lineage>
        <taxon>Bacteria</taxon>
        <taxon>Bacillati</taxon>
        <taxon>Actinomycetota</taxon>
        <taxon>Actinomycetes</taxon>
        <taxon>Mycobacteriales</taxon>
        <taxon>Nocardiaceae</taxon>
        <taxon>Nocardia</taxon>
    </lineage>
</organism>
<evidence type="ECO:0000313" key="2">
    <source>
        <dbReference type="EMBL" id="MBH0775161.1"/>
    </source>
</evidence>